<feature type="region of interest" description="Disordered" evidence="1">
    <location>
        <begin position="35"/>
        <end position="89"/>
    </location>
</feature>
<feature type="compositionally biased region" description="Low complexity" evidence="1">
    <location>
        <begin position="50"/>
        <end position="71"/>
    </location>
</feature>
<evidence type="ECO:0000256" key="1">
    <source>
        <dbReference type="SAM" id="MobiDB-lite"/>
    </source>
</evidence>
<evidence type="ECO:0000259" key="3">
    <source>
        <dbReference type="Pfam" id="PF24837"/>
    </source>
</evidence>
<feature type="signal peptide" evidence="2">
    <location>
        <begin position="1"/>
        <end position="28"/>
    </location>
</feature>
<dbReference type="EMBL" id="JAVBID010000001">
    <property type="protein sequence ID" value="MDV2422926.1"/>
    <property type="molecule type" value="Genomic_DNA"/>
</dbReference>
<dbReference type="Proteomes" id="UP001185631">
    <property type="component" value="Unassembled WGS sequence"/>
</dbReference>
<evidence type="ECO:0000313" key="4">
    <source>
        <dbReference type="EMBL" id="MCZ9306162.1"/>
    </source>
</evidence>
<sequence length="235" mass="24528">MNIPRSNISRIIAVVSSAGCALALAACANEGSEREDAPAFDEAQSTTEHSAALTSSAAPTTSSSGPQSTSAAHEKQQKLPHSPAPAAFAGMGTASLEDQQHMPQGGGNLVPTGVRVGAHDGFTRVVIDLDGEGAPGWFTSFTDRPVQQASGKAVEVQGNAFLNLGIEGTPWPSTPELKEKFMEPGATPGAGVVSEVNYTTTFEAQTQLIIGLEKKTLYSVTYLQDPSRLVIDFQN</sequence>
<feature type="domain" description="AMIN-like" evidence="3">
    <location>
        <begin position="110"/>
        <end position="234"/>
    </location>
</feature>
<evidence type="ECO:0000313" key="5">
    <source>
        <dbReference type="EMBL" id="MDV2422926.1"/>
    </source>
</evidence>
<name>A0A9X3M8H0_9CORY</name>
<keyword evidence="2" id="KW-0732">Signal</keyword>
<protein>
    <submittedName>
        <fullName evidence="4">AMIN domain-containing protein</fullName>
    </submittedName>
</protein>
<evidence type="ECO:0000256" key="2">
    <source>
        <dbReference type="SAM" id="SignalP"/>
    </source>
</evidence>
<keyword evidence="7" id="KW-1185">Reference proteome</keyword>
<dbReference type="Proteomes" id="UP001146430">
    <property type="component" value="Unassembled WGS sequence"/>
</dbReference>
<comment type="caution">
    <text evidence="4">The sequence shown here is derived from an EMBL/GenBank/DDBJ whole genome shotgun (WGS) entry which is preliminary data.</text>
</comment>
<dbReference type="EMBL" id="JAKMUU010000001">
    <property type="protein sequence ID" value="MCZ9306162.1"/>
    <property type="molecule type" value="Genomic_DNA"/>
</dbReference>
<accession>A0A9X3M8H0</accession>
<dbReference type="RefSeq" id="WP_269945396.1">
    <property type="nucleotide sequence ID" value="NZ_JAKMUU010000001.1"/>
</dbReference>
<feature type="chain" id="PRO_5040869500" evidence="2">
    <location>
        <begin position="29"/>
        <end position="235"/>
    </location>
</feature>
<reference evidence="5 7" key="2">
    <citation type="submission" date="2023-08" db="EMBL/GenBank/DDBJ databases">
        <title>Genomic characterization of the C. tuberculostearicum species complex, a ubiquitous member of the human skin microbiome.</title>
        <authorList>
            <person name="Ahmed N."/>
            <person name="Deming C."/>
            <person name="Conlan S."/>
            <person name="Segre J."/>
        </authorList>
    </citation>
    <scope>NUCLEOTIDE SEQUENCE [LARGE SCALE GENOMIC DNA]</scope>
    <source>
        <strain evidence="5 7">CTNIH19</strain>
    </source>
</reference>
<evidence type="ECO:0000313" key="7">
    <source>
        <dbReference type="Proteomes" id="UP001185631"/>
    </source>
</evidence>
<organism evidence="4 6">
    <name type="scientific">Corynebacterium curieae</name>
    <dbReference type="NCBI Taxonomy" id="2913500"/>
    <lineage>
        <taxon>Bacteria</taxon>
        <taxon>Bacillati</taxon>
        <taxon>Actinomycetota</taxon>
        <taxon>Actinomycetes</taxon>
        <taxon>Mycobacteriales</taxon>
        <taxon>Corynebacteriaceae</taxon>
        <taxon>Corynebacterium</taxon>
    </lineage>
</organism>
<dbReference type="Gene3D" id="2.60.40.3500">
    <property type="match status" value="1"/>
</dbReference>
<gene>
    <name evidence="4" type="ORF">L8V01_01505</name>
    <name evidence="5" type="ORF">RAE13_00660</name>
</gene>
<dbReference type="Pfam" id="PF24837">
    <property type="entry name" value="AMIN-like"/>
    <property type="match status" value="1"/>
</dbReference>
<dbReference type="InterPro" id="IPR056303">
    <property type="entry name" value="AMIN-like"/>
</dbReference>
<proteinExistence type="predicted"/>
<dbReference type="AlphaFoldDB" id="A0A9X3M8H0"/>
<reference evidence="4" key="1">
    <citation type="submission" date="2022-02" db="EMBL/GenBank/DDBJ databases">
        <title>Corynebacterium sp. from urogenital microbiome.</title>
        <authorList>
            <person name="Cappelli E.A."/>
            <person name="Ribeiro T.G."/>
            <person name="Peixe L."/>
        </authorList>
    </citation>
    <scope>NUCLEOTIDE SEQUENCE</scope>
    <source>
        <strain evidence="4">C8Ua_181</strain>
    </source>
</reference>
<dbReference type="PROSITE" id="PS51257">
    <property type="entry name" value="PROKAR_LIPOPROTEIN"/>
    <property type="match status" value="1"/>
</dbReference>
<evidence type="ECO:0000313" key="6">
    <source>
        <dbReference type="Proteomes" id="UP001146430"/>
    </source>
</evidence>